<sequence>MPHTDKIGGFDRWDVEQGARDMIRVQEIETDPKFHAVVVKELEKQAKASAAALLVAKVSKNLKALGK</sequence>
<dbReference type="EMBL" id="LAZR01000373">
    <property type="protein sequence ID" value="KKN71907.1"/>
    <property type="molecule type" value="Genomic_DNA"/>
</dbReference>
<accession>A0A0F9TAD0</accession>
<comment type="caution">
    <text evidence="1">The sequence shown here is derived from an EMBL/GenBank/DDBJ whole genome shotgun (WGS) entry which is preliminary data.</text>
</comment>
<evidence type="ECO:0000313" key="1">
    <source>
        <dbReference type="EMBL" id="KKN71907.1"/>
    </source>
</evidence>
<organism evidence="1">
    <name type="scientific">marine sediment metagenome</name>
    <dbReference type="NCBI Taxonomy" id="412755"/>
    <lineage>
        <taxon>unclassified sequences</taxon>
        <taxon>metagenomes</taxon>
        <taxon>ecological metagenomes</taxon>
    </lineage>
</organism>
<gene>
    <name evidence="1" type="ORF">LCGC14_0415530</name>
</gene>
<reference evidence="1" key="1">
    <citation type="journal article" date="2015" name="Nature">
        <title>Complex archaea that bridge the gap between prokaryotes and eukaryotes.</title>
        <authorList>
            <person name="Spang A."/>
            <person name="Saw J.H."/>
            <person name="Jorgensen S.L."/>
            <person name="Zaremba-Niedzwiedzka K."/>
            <person name="Martijn J."/>
            <person name="Lind A.E."/>
            <person name="van Eijk R."/>
            <person name="Schleper C."/>
            <person name="Guy L."/>
            <person name="Ettema T.J."/>
        </authorList>
    </citation>
    <scope>NUCLEOTIDE SEQUENCE</scope>
</reference>
<proteinExistence type="predicted"/>
<name>A0A0F9TAD0_9ZZZZ</name>
<dbReference type="AlphaFoldDB" id="A0A0F9TAD0"/>
<protein>
    <submittedName>
        <fullName evidence="1">Uncharacterized protein</fullName>
    </submittedName>
</protein>